<dbReference type="SMART" id="SM00867">
    <property type="entry name" value="YceI"/>
    <property type="match status" value="1"/>
</dbReference>
<dbReference type="FunCoup" id="A0A5C7EPT2">
    <property type="interactions" value="110"/>
</dbReference>
<feature type="domain" description="Lipid/polyisoprenoid-binding YceI-like" evidence="2">
    <location>
        <begin position="23"/>
        <end position="186"/>
    </location>
</feature>
<accession>A0A5C7EPT2</accession>
<dbReference type="Pfam" id="PF04264">
    <property type="entry name" value="YceI"/>
    <property type="match status" value="1"/>
</dbReference>
<organism evidence="3 4">
    <name type="scientific">Pelomicrobium methylotrophicum</name>
    <dbReference type="NCBI Taxonomy" id="2602750"/>
    <lineage>
        <taxon>Bacteria</taxon>
        <taxon>Pseudomonadati</taxon>
        <taxon>Pseudomonadota</taxon>
        <taxon>Hydrogenophilia</taxon>
        <taxon>Hydrogenophilia incertae sedis</taxon>
        <taxon>Pelomicrobium</taxon>
    </lineage>
</organism>
<evidence type="ECO:0000313" key="4">
    <source>
        <dbReference type="Proteomes" id="UP000321201"/>
    </source>
</evidence>
<protein>
    <submittedName>
        <fullName evidence="3">YceI family protein</fullName>
    </submittedName>
</protein>
<name>A0A5C7EPT2_9PROT</name>
<feature type="chain" id="PRO_5022963076" evidence="1">
    <location>
        <begin position="20"/>
        <end position="188"/>
    </location>
</feature>
<dbReference type="Gene3D" id="2.40.128.110">
    <property type="entry name" value="Lipid/polyisoprenoid-binding, YceI-like"/>
    <property type="match status" value="1"/>
</dbReference>
<keyword evidence="1" id="KW-0732">Signal</keyword>
<dbReference type="RefSeq" id="WP_147800977.1">
    <property type="nucleotide sequence ID" value="NZ_VPFL01000028.1"/>
</dbReference>
<dbReference type="InterPro" id="IPR036761">
    <property type="entry name" value="TTHA0802/YceI-like_sf"/>
</dbReference>
<proteinExistence type="predicted"/>
<evidence type="ECO:0000313" key="3">
    <source>
        <dbReference type="EMBL" id="TXF10497.1"/>
    </source>
</evidence>
<keyword evidence="4" id="KW-1185">Reference proteome</keyword>
<comment type="caution">
    <text evidence="3">The sequence shown here is derived from an EMBL/GenBank/DDBJ whole genome shotgun (WGS) entry which is preliminary data.</text>
</comment>
<dbReference type="PANTHER" id="PTHR34406">
    <property type="entry name" value="PROTEIN YCEI"/>
    <property type="match status" value="1"/>
</dbReference>
<dbReference type="EMBL" id="VPFL01000028">
    <property type="protein sequence ID" value="TXF10497.1"/>
    <property type="molecule type" value="Genomic_DNA"/>
</dbReference>
<dbReference type="PANTHER" id="PTHR34406:SF2">
    <property type="entry name" value="PERIPLASMIC PROTEIN"/>
    <property type="match status" value="1"/>
</dbReference>
<evidence type="ECO:0000256" key="1">
    <source>
        <dbReference type="SAM" id="SignalP"/>
    </source>
</evidence>
<dbReference type="OrthoDB" id="5297222at2"/>
<dbReference type="InterPro" id="IPR007372">
    <property type="entry name" value="Lipid/polyisoprenoid-bd_YceI"/>
</dbReference>
<gene>
    <name evidence="3" type="ORF">FR698_14845</name>
</gene>
<reference evidence="3 4" key="1">
    <citation type="submission" date="2019-08" db="EMBL/GenBank/DDBJ databases">
        <title>Pelomicrobium methylotrophicum gen. nov., sp. nov. a moderately thermophilic, facultatively anaerobic, lithoautotrophic and methylotrophic bacterium isolated from a terrestrial mud volcano.</title>
        <authorList>
            <person name="Slobodkina G.B."/>
            <person name="Merkel A.Y."/>
            <person name="Slobodkin A.I."/>
        </authorList>
    </citation>
    <scope>NUCLEOTIDE SEQUENCE [LARGE SCALE GENOMIC DNA]</scope>
    <source>
        <strain evidence="3 4">SM250</strain>
    </source>
</reference>
<dbReference type="InParanoid" id="A0A5C7EPT2"/>
<sequence length="188" mass="21020">MRKAALFVLAGGFSAMVLAAPETYVIDNTHTYPRFEYSHFGYSTQAHRFTKTSGRIVLDRAARTGSVDVIIDAKSVDTGYALFNEHLQGEDFFDTARYPTIRYKADRIEFKQDQPVAVKGELTIKGVTRPVTLEITSFKCMPHPILKKDACGANARAQVRRSDFNMGKYAPHVSDEVTLVIPVEAIKE</sequence>
<dbReference type="AlphaFoldDB" id="A0A5C7EPT2"/>
<evidence type="ECO:0000259" key="2">
    <source>
        <dbReference type="SMART" id="SM00867"/>
    </source>
</evidence>
<dbReference type="Proteomes" id="UP000321201">
    <property type="component" value="Unassembled WGS sequence"/>
</dbReference>
<dbReference type="SUPFAM" id="SSF101874">
    <property type="entry name" value="YceI-like"/>
    <property type="match status" value="1"/>
</dbReference>
<feature type="signal peptide" evidence="1">
    <location>
        <begin position="1"/>
        <end position="19"/>
    </location>
</feature>